<evidence type="ECO:0000259" key="6">
    <source>
        <dbReference type="Pfam" id="PF04542"/>
    </source>
</evidence>
<accession>A0A316FQ77</accession>
<feature type="domain" description="RNA polymerase sigma-70 region 2" evidence="6">
    <location>
        <begin position="33"/>
        <end position="101"/>
    </location>
</feature>
<sequence length="254" mass="28366">MFEATGSAEELLRALAALPPGHPERSALRQRVIEAWLPLAHRLATRYSGRGEPVDDLTQAAAEGLIKAVDRFDPDLGTAFLGYVIPTVVGEIKRHFRDRAWAVRVPRRLQELRLAITAANTELSQILKRSPTVADVASYLQVTEEAVLEGLDAARAYTAKSLSAPVSREAPQELGETLSSEDHGFELVDTRATLAPAMALLDERERRILTLRFYGNLTQAEIAEHVGISQMHVSRLIRRSFHRLRRELHPPMDR</sequence>
<dbReference type="OrthoDB" id="9804285at2"/>
<dbReference type="SUPFAM" id="SSF88946">
    <property type="entry name" value="Sigma2 domain of RNA polymerase sigma factors"/>
    <property type="match status" value="1"/>
</dbReference>
<dbReference type="GO" id="GO:0016987">
    <property type="term" value="F:sigma factor activity"/>
    <property type="evidence" value="ECO:0007669"/>
    <property type="project" value="UniProtKB-KW"/>
</dbReference>
<dbReference type="Pfam" id="PF04542">
    <property type="entry name" value="Sigma70_r2"/>
    <property type="match status" value="1"/>
</dbReference>
<name>A0A316FQ77_9ACTN</name>
<evidence type="ECO:0000313" key="8">
    <source>
        <dbReference type="EMBL" id="PWK40870.1"/>
    </source>
</evidence>
<evidence type="ECO:0000256" key="4">
    <source>
        <dbReference type="ARBA" id="ARBA00023163"/>
    </source>
</evidence>
<dbReference type="InterPro" id="IPR013325">
    <property type="entry name" value="RNA_pol_sigma_r2"/>
</dbReference>
<keyword evidence="2" id="KW-0731">Sigma factor</keyword>
<dbReference type="EMBL" id="QGGR01000018">
    <property type="protein sequence ID" value="PWK40870.1"/>
    <property type="molecule type" value="Genomic_DNA"/>
</dbReference>
<reference evidence="8 9" key="1">
    <citation type="submission" date="2018-05" db="EMBL/GenBank/DDBJ databases">
        <title>Genomic Encyclopedia of Archaeal and Bacterial Type Strains, Phase II (KMG-II): from individual species to whole genera.</title>
        <authorList>
            <person name="Goeker M."/>
        </authorList>
    </citation>
    <scope>NUCLEOTIDE SEQUENCE [LARGE SCALE GENOMIC DNA]</scope>
    <source>
        <strain evidence="8 9">DSM 45184</strain>
    </source>
</reference>
<evidence type="ECO:0000256" key="1">
    <source>
        <dbReference type="ARBA" id="ARBA00023015"/>
    </source>
</evidence>
<dbReference type="PANTHER" id="PTHR30385">
    <property type="entry name" value="SIGMA FACTOR F FLAGELLAR"/>
    <property type="match status" value="1"/>
</dbReference>
<dbReference type="CDD" id="cd06171">
    <property type="entry name" value="Sigma70_r4"/>
    <property type="match status" value="1"/>
</dbReference>
<dbReference type="PRINTS" id="PR00046">
    <property type="entry name" value="SIGMA70FCT"/>
</dbReference>
<gene>
    <name evidence="8" type="ORF">BC793_118100</name>
</gene>
<keyword evidence="4" id="KW-0804">Transcription</keyword>
<dbReference type="GO" id="GO:0003677">
    <property type="term" value="F:DNA binding"/>
    <property type="evidence" value="ECO:0007669"/>
    <property type="project" value="UniProtKB-KW"/>
</dbReference>
<dbReference type="PANTHER" id="PTHR30385:SF4">
    <property type="entry name" value="RNA POLYMERASE SIGMA-E FACTOR"/>
    <property type="match status" value="1"/>
</dbReference>
<keyword evidence="9" id="KW-1185">Reference proteome</keyword>
<dbReference type="Pfam" id="PF04545">
    <property type="entry name" value="Sigma70_r4"/>
    <property type="match status" value="1"/>
</dbReference>
<dbReference type="InterPro" id="IPR036388">
    <property type="entry name" value="WH-like_DNA-bd_sf"/>
</dbReference>
<dbReference type="InterPro" id="IPR000943">
    <property type="entry name" value="RNA_pol_sigma70"/>
</dbReference>
<feature type="domain" description="RNA polymerase sigma-70 region 4" evidence="7">
    <location>
        <begin position="197"/>
        <end position="245"/>
    </location>
</feature>
<dbReference type="GO" id="GO:0006352">
    <property type="term" value="P:DNA-templated transcription initiation"/>
    <property type="evidence" value="ECO:0007669"/>
    <property type="project" value="InterPro"/>
</dbReference>
<dbReference type="Proteomes" id="UP000245697">
    <property type="component" value="Unassembled WGS sequence"/>
</dbReference>
<evidence type="ECO:0000259" key="5">
    <source>
        <dbReference type="Pfam" id="PF04539"/>
    </source>
</evidence>
<dbReference type="NCBIfam" id="TIGR02980">
    <property type="entry name" value="SigBFG"/>
    <property type="match status" value="1"/>
</dbReference>
<dbReference type="Gene3D" id="1.10.10.10">
    <property type="entry name" value="Winged helix-like DNA-binding domain superfamily/Winged helix DNA-binding domain"/>
    <property type="match status" value="2"/>
</dbReference>
<evidence type="ECO:0000259" key="7">
    <source>
        <dbReference type="Pfam" id="PF04545"/>
    </source>
</evidence>
<dbReference type="Pfam" id="PF04539">
    <property type="entry name" value="Sigma70_r3"/>
    <property type="match status" value="1"/>
</dbReference>
<dbReference type="RefSeq" id="WP_109599601.1">
    <property type="nucleotide sequence ID" value="NZ_BONA01000082.1"/>
</dbReference>
<protein>
    <submittedName>
        <fullName evidence="8">RNA polymerase sigma-B factor</fullName>
    </submittedName>
</protein>
<dbReference type="InterPro" id="IPR014284">
    <property type="entry name" value="RNA_pol_sigma-70_dom"/>
</dbReference>
<dbReference type="Gene3D" id="1.20.120.1810">
    <property type="match status" value="1"/>
</dbReference>
<keyword evidence="1" id="KW-0805">Transcription regulation</keyword>
<dbReference type="InterPro" id="IPR013324">
    <property type="entry name" value="RNA_pol_sigma_r3/r4-like"/>
</dbReference>
<organism evidence="8 9">
    <name type="scientific">Actinoplanes xinjiangensis</name>
    <dbReference type="NCBI Taxonomy" id="512350"/>
    <lineage>
        <taxon>Bacteria</taxon>
        <taxon>Bacillati</taxon>
        <taxon>Actinomycetota</taxon>
        <taxon>Actinomycetes</taxon>
        <taxon>Micromonosporales</taxon>
        <taxon>Micromonosporaceae</taxon>
        <taxon>Actinoplanes</taxon>
    </lineage>
</organism>
<dbReference type="InterPro" id="IPR007630">
    <property type="entry name" value="RNA_pol_sigma70_r4"/>
</dbReference>
<evidence type="ECO:0000313" key="9">
    <source>
        <dbReference type="Proteomes" id="UP000245697"/>
    </source>
</evidence>
<evidence type="ECO:0000256" key="3">
    <source>
        <dbReference type="ARBA" id="ARBA00023125"/>
    </source>
</evidence>
<dbReference type="NCBIfam" id="TIGR02937">
    <property type="entry name" value="sigma70-ECF"/>
    <property type="match status" value="1"/>
</dbReference>
<dbReference type="InterPro" id="IPR007627">
    <property type="entry name" value="RNA_pol_sigma70_r2"/>
</dbReference>
<comment type="caution">
    <text evidence="8">The sequence shown here is derived from an EMBL/GenBank/DDBJ whole genome shotgun (WGS) entry which is preliminary data.</text>
</comment>
<dbReference type="SUPFAM" id="SSF88659">
    <property type="entry name" value="Sigma3 and sigma4 domains of RNA polymerase sigma factors"/>
    <property type="match status" value="2"/>
</dbReference>
<dbReference type="InterPro" id="IPR014322">
    <property type="entry name" value="RNA_pol_sigma-B/F/G"/>
</dbReference>
<dbReference type="AlphaFoldDB" id="A0A316FQ77"/>
<proteinExistence type="predicted"/>
<feature type="domain" description="RNA polymerase sigma-70 region 3" evidence="5">
    <location>
        <begin position="112"/>
        <end position="181"/>
    </location>
</feature>
<evidence type="ECO:0000256" key="2">
    <source>
        <dbReference type="ARBA" id="ARBA00023082"/>
    </source>
</evidence>
<dbReference type="InterPro" id="IPR007624">
    <property type="entry name" value="RNA_pol_sigma70_r3"/>
</dbReference>
<keyword evidence="3" id="KW-0238">DNA-binding</keyword>